<accession>A0AAV0YMM0</accession>
<evidence type="ECO:0000313" key="1">
    <source>
        <dbReference type="EMBL" id="CAI8586981.1"/>
    </source>
</evidence>
<organism evidence="1 2">
    <name type="scientific">Vicia faba</name>
    <name type="common">Broad bean</name>
    <name type="synonym">Faba vulgaris</name>
    <dbReference type="NCBI Taxonomy" id="3906"/>
    <lineage>
        <taxon>Eukaryota</taxon>
        <taxon>Viridiplantae</taxon>
        <taxon>Streptophyta</taxon>
        <taxon>Embryophyta</taxon>
        <taxon>Tracheophyta</taxon>
        <taxon>Spermatophyta</taxon>
        <taxon>Magnoliopsida</taxon>
        <taxon>eudicotyledons</taxon>
        <taxon>Gunneridae</taxon>
        <taxon>Pentapetalae</taxon>
        <taxon>rosids</taxon>
        <taxon>fabids</taxon>
        <taxon>Fabales</taxon>
        <taxon>Fabaceae</taxon>
        <taxon>Papilionoideae</taxon>
        <taxon>50 kb inversion clade</taxon>
        <taxon>NPAAA clade</taxon>
        <taxon>Hologalegina</taxon>
        <taxon>IRL clade</taxon>
        <taxon>Fabeae</taxon>
        <taxon>Vicia</taxon>
    </lineage>
</organism>
<name>A0AAV0YMM0_VICFA</name>
<gene>
    <name evidence="1" type="ORF">VFH_I279160</name>
</gene>
<keyword evidence="2" id="KW-1185">Reference proteome</keyword>
<reference evidence="1 2" key="1">
    <citation type="submission" date="2023-01" db="EMBL/GenBank/DDBJ databases">
        <authorList>
            <person name="Kreplak J."/>
        </authorList>
    </citation>
    <scope>NUCLEOTIDE SEQUENCE [LARGE SCALE GENOMIC DNA]</scope>
</reference>
<dbReference type="EMBL" id="OX451736">
    <property type="protein sequence ID" value="CAI8586981.1"/>
    <property type="molecule type" value="Genomic_DNA"/>
</dbReference>
<dbReference type="AlphaFoldDB" id="A0AAV0YMM0"/>
<sequence length="113" mass="12450">MALSLFVIAQQKATANRNISSSQFNSLRLCSQPITFQFPLTLSPVSPSISSVKQHQQLPRFPAAHLPTASSIVAAPAMRDYNHLLPTSTSFGKSRYHFSFVVCEIAMLLESKL</sequence>
<dbReference type="Proteomes" id="UP001157006">
    <property type="component" value="Chromosome 1L"/>
</dbReference>
<evidence type="ECO:0000313" key="2">
    <source>
        <dbReference type="Proteomes" id="UP001157006"/>
    </source>
</evidence>
<proteinExistence type="predicted"/>
<protein>
    <submittedName>
        <fullName evidence="1">Uncharacterized protein</fullName>
    </submittedName>
</protein>